<feature type="region of interest" description="Disordered" evidence="5">
    <location>
        <begin position="550"/>
        <end position="591"/>
    </location>
</feature>
<comment type="similarity">
    <text evidence="1">Belongs to the WD repeat WDR48 family.</text>
</comment>
<feature type="region of interest" description="Disordered" evidence="5">
    <location>
        <begin position="604"/>
        <end position="732"/>
    </location>
</feature>
<dbReference type="Pfam" id="PF00400">
    <property type="entry name" value="WD40"/>
    <property type="match status" value="3"/>
</dbReference>
<feature type="region of interest" description="Disordered" evidence="5">
    <location>
        <begin position="935"/>
        <end position="959"/>
    </location>
</feature>
<dbReference type="Proteomes" id="UP000785200">
    <property type="component" value="Unassembled WGS sequence"/>
</dbReference>
<dbReference type="InterPro" id="IPR036322">
    <property type="entry name" value="WD40_repeat_dom_sf"/>
</dbReference>
<evidence type="ECO:0000256" key="1">
    <source>
        <dbReference type="ARBA" id="ARBA00006917"/>
    </source>
</evidence>
<evidence type="ECO:0000256" key="2">
    <source>
        <dbReference type="ARBA" id="ARBA00022574"/>
    </source>
</evidence>
<dbReference type="InterPro" id="IPR051246">
    <property type="entry name" value="WDR48"/>
</dbReference>
<proteinExistence type="inferred from homology"/>
<keyword evidence="2 4" id="KW-0853">WD repeat</keyword>
<feature type="compositionally biased region" description="Basic and acidic residues" evidence="5">
    <location>
        <begin position="661"/>
        <end position="677"/>
    </location>
</feature>
<dbReference type="Pfam" id="PF11816">
    <property type="entry name" value="DUF3337"/>
    <property type="match status" value="1"/>
</dbReference>
<protein>
    <submittedName>
        <fullName evidence="6">Binding ubp9</fullName>
    </submittedName>
</protein>
<keyword evidence="7" id="KW-1185">Reference proteome</keyword>
<comment type="caution">
    <text evidence="6">The sequence shown here is derived from an EMBL/GenBank/DDBJ whole genome shotgun (WGS) entry which is preliminary data.</text>
</comment>
<evidence type="ECO:0000313" key="7">
    <source>
        <dbReference type="Proteomes" id="UP000785200"/>
    </source>
</evidence>
<feature type="compositionally biased region" description="Polar residues" evidence="5">
    <location>
        <begin position="574"/>
        <end position="591"/>
    </location>
</feature>
<sequence length="959" mass="104610">MRASSLLVYSGGRDGAICAWNLNLDLKNTIPLENPFDSPEDPPSNSNSKTQTPPTAFRAQTQAHTHWVNDIVLAQNDTALVSASSDLTVRVWRPLSNESEAPQTIGQHADYVKCLASPSSNAEWVASGGLDRRICLWDLNGAGKKLEIEVGDEEKSEKGSVYALSASRSVLASGGPDAIVRLWDPKSGKRVTKFVGHTDNVRDILINETGDMIMTASSDQTVKVWSVTAGRCMHTLTMHNDSVWSMYSDDPQLGIFYSTDRSGLVVKTDVRGTLGEMDDGISLAVAQENDGVNKVIASGDYIWTATSSSSINRWANVETGDDIQLPEAYRQHRASSAATRPSHLSPPATSGHSKKEIPAQSVLRISNTATFPTSAARDPDAVTAYSSLTRKGSEIILDPDIGVIVPIHALPEETIEGQHGLVKHKLLNDRRRALTLDTAGDVLLWDLLKCIPIQSFGKRHLEDVEPEVNTMEAVAPWCSIDTRTGRLAVVLEEYNCFDAEMYADELQLEEPVEFRDDQRINLGKWVLRHIFSRLVDEMIKRDEGFRKQLDENTKKSGQRANPPMSIQLPASPMANWQDSSGSAVTPKANGNSYPMTPGMGIGVATPAPLNHLPGVPEDGAPLDKRASQVSRTSADKSGDYFSSAPIASEPISKPATSTEPQDSKAPKSPSDTDKATNGKDSSGAFGKKFRMGMSFGSKKLGRSTSVNTEKPVVVDEKVEDGSETSDNGDKEKEVDDCFFGVVQKIRNDYEKAVQENPEQQVESGITPSLPNEAPVLKPPPLTTVIIQEETSGGSADLYRGTVATVGEDASLIEERAPMWLGENKIPLKEPIKVSFVLQPWKDILPSIAGPDGNSRLNANRMLRVKKILAYVAERIEAAPEEPDPNALKPEEYLELYCYDQKLPISMSLATLRAHVWKGGADVMLYYKSNGRKPIKYEKEPEPESLTESSMTTSQPASAT</sequence>
<keyword evidence="3" id="KW-0677">Repeat</keyword>
<dbReference type="AlphaFoldDB" id="A0A9P7AZ46"/>
<dbReference type="OrthoDB" id="2421129at2759"/>
<dbReference type="PROSITE" id="PS00678">
    <property type="entry name" value="WD_REPEATS_1"/>
    <property type="match status" value="1"/>
</dbReference>
<dbReference type="PROSITE" id="PS50294">
    <property type="entry name" value="WD_REPEATS_REGION"/>
    <property type="match status" value="2"/>
</dbReference>
<name>A0A9P7AZ46_9HELO</name>
<feature type="repeat" description="WD" evidence="4">
    <location>
        <begin position="61"/>
        <end position="92"/>
    </location>
</feature>
<evidence type="ECO:0000313" key="6">
    <source>
        <dbReference type="EMBL" id="KAG0651328.1"/>
    </source>
</evidence>
<accession>A0A9P7AZ46</accession>
<feature type="compositionally biased region" description="Polar residues" evidence="5">
    <location>
        <begin position="756"/>
        <end position="769"/>
    </location>
</feature>
<dbReference type="InterPro" id="IPR001680">
    <property type="entry name" value="WD40_rpt"/>
</dbReference>
<feature type="region of interest" description="Disordered" evidence="5">
    <location>
        <begin position="33"/>
        <end position="56"/>
    </location>
</feature>
<evidence type="ECO:0000256" key="5">
    <source>
        <dbReference type="SAM" id="MobiDB-lite"/>
    </source>
</evidence>
<dbReference type="GO" id="GO:0000724">
    <property type="term" value="P:double-strand break repair via homologous recombination"/>
    <property type="evidence" value="ECO:0007669"/>
    <property type="project" value="TreeGrafter"/>
</dbReference>
<feature type="region of interest" description="Disordered" evidence="5">
    <location>
        <begin position="332"/>
        <end position="357"/>
    </location>
</feature>
<dbReference type="PANTHER" id="PTHR19862">
    <property type="entry name" value="WD REPEAT-CONTAINING PROTEIN 48"/>
    <property type="match status" value="1"/>
</dbReference>
<dbReference type="InterPro" id="IPR021772">
    <property type="entry name" value="WDR48/Bun107"/>
</dbReference>
<dbReference type="SMART" id="SM00320">
    <property type="entry name" value="WD40"/>
    <property type="match status" value="5"/>
</dbReference>
<gene>
    <name evidence="6" type="ORF">D0Z07_1771</name>
</gene>
<dbReference type="InterPro" id="IPR019775">
    <property type="entry name" value="WD40_repeat_CS"/>
</dbReference>
<feature type="repeat" description="WD" evidence="4">
    <location>
        <begin position="154"/>
        <end position="193"/>
    </location>
</feature>
<evidence type="ECO:0000256" key="4">
    <source>
        <dbReference type="PROSITE-ProRule" id="PRU00221"/>
    </source>
</evidence>
<dbReference type="SUPFAM" id="SSF50978">
    <property type="entry name" value="WD40 repeat-like"/>
    <property type="match status" value="1"/>
</dbReference>
<reference evidence="6" key="1">
    <citation type="submission" date="2019-07" db="EMBL/GenBank/DDBJ databases">
        <title>Hyphodiscus hymeniophilus genome sequencing and assembly.</title>
        <authorList>
            <person name="Kramer G."/>
            <person name="Nodwell J."/>
        </authorList>
    </citation>
    <scope>NUCLEOTIDE SEQUENCE</scope>
    <source>
        <strain evidence="6">ATCC 34498</strain>
    </source>
</reference>
<dbReference type="InterPro" id="IPR020472">
    <property type="entry name" value="WD40_PAC1"/>
</dbReference>
<dbReference type="PRINTS" id="PR00320">
    <property type="entry name" value="GPROTEINBRPT"/>
</dbReference>
<feature type="repeat" description="WD" evidence="4">
    <location>
        <begin position="194"/>
        <end position="235"/>
    </location>
</feature>
<feature type="compositionally biased region" description="Low complexity" evidence="5">
    <location>
        <begin position="33"/>
        <end position="48"/>
    </location>
</feature>
<dbReference type="Gene3D" id="2.130.10.10">
    <property type="entry name" value="YVTN repeat-like/Quinoprotein amine dehydrogenase"/>
    <property type="match status" value="2"/>
</dbReference>
<evidence type="ECO:0000256" key="3">
    <source>
        <dbReference type="ARBA" id="ARBA00022737"/>
    </source>
</evidence>
<dbReference type="InterPro" id="IPR015943">
    <property type="entry name" value="WD40/YVTN_repeat-like_dom_sf"/>
</dbReference>
<dbReference type="GO" id="GO:0043130">
    <property type="term" value="F:ubiquitin binding"/>
    <property type="evidence" value="ECO:0007669"/>
    <property type="project" value="TreeGrafter"/>
</dbReference>
<dbReference type="CDD" id="cd17041">
    <property type="entry name" value="Ubl_WDR48"/>
    <property type="match status" value="1"/>
</dbReference>
<dbReference type="PROSITE" id="PS50082">
    <property type="entry name" value="WD_REPEATS_2"/>
    <property type="match status" value="3"/>
</dbReference>
<feature type="compositionally biased region" description="Polar residues" evidence="5">
    <location>
        <begin position="945"/>
        <end position="959"/>
    </location>
</feature>
<dbReference type="EMBL" id="VNKQ01000004">
    <property type="protein sequence ID" value="KAG0651328.1"/>
    <property type="molecule type" value="Genomic_DNA"/>
</dbReference>
<dbReference type="PANTHER" id="PTHR19862:SF14">
    <property type="entry name" value="WD REPEAT-CONTAINING PROTEIN 48"/>
    <property type="match status" value="1"/>
</dbReference>
<organism evidence="6 7">
    <name type="scientific">Hyphodiscus hymeniophilus</name>
    <dbReference type="NCBI Taxonomy" id="353542"/>
    <lineage>
        <taxon>Eukaryota</taxon>
        <taxon>Fungi</taxon>
        <taxon>Dikarya</taxon>
        <taxon>Ascomycota</taxon>
        <taxon>Pezizomycotina</taxon>
        <taxon>Leotiomycetes</taxon>
        <taxon>Helotiales</taxon>
        <taxon>Hyphodiscaceae</taxon>
        <taxon>Hyphodiscus</taxon>
    </lineage>
</organism>
<feature type="region of interest" description="Disordered" evidence="5">
    <location>
        <begin position="755"/>
        <end position="774"/>
    </location>
</feature>